<evidence type="ECO:0000313" key="3">
    <source>
        <dbReference type="EMBL" id="VDP49236.1"/>
    </source>
</evidence>
<name>A0A183GR12_HELPZ</name>
<organism evidence="4 5">
    <name type="scientific">Heligmosomoides polygyrus</name>
    <name type="common">Parasitic roundworm</name>
    <dbReference type="NCBI Taxonomy" id="6339"/>
    <lineage>
        <taxon>Eukaryota</taxon>
        <taxon>Metazoa</taxon>
        <taxon>Ecdysozoa</taxon>
        <taxon>Nematoda</taxon>
        <taxon>Chromadorea</taxon>
        <taxon>Rhabditida</taxon>
        <taxon>Rhabditina</taxon>
        <taxon>Rhabditomorpha</taxon>
        <taxon>Strongyloidea</taxon>
        <taxon>Heligmosomidae</taxon>
        <taxon>Heligmosomoides</taxon>
    </lineage>
</organism>
<dbReference type="WBParaSite" id="HPBE_0002513201-mRNA-1">
    <property type="protein sequence ID" value="HPBE_0002513201-mRNA-1"/>
    <property type="gene ID" value="HPBE_0002513201"/>
</dbReference>
<accession>A0A183GR12</accession>
<dbReference type="InterPro" id="IPR006202">
    <property type="entry name" value="Neur_chan_lig-bd"/>
</dbReference>
<feature type="chain" id="PRO_5044552205" evidence="1">
    <location>
        <begin position="20"/>
        <end position="126"/>
    </location>
</feature>
<dbReference type="AlphaFoldDB" id="A0A183GR12"/>
<sequence length="126" mass="13843">MFIDHFLMMFSLSQVLVFSDIVVDTSQLSHVLDRLTNKTIYDKRLRPRYGDKPVDVGITIHVSSISAVSEVDMVSCAALARRQARAFLLPEAGGVAPWVCDEGFAASRGSVGRLIERAFAINLSLS</sequence>
<dbReference type="SUPFAM" id="SSF63712">
    <property type="entry name" value="Nicotinic receptor ligand binding domain-like"/>
    <property type="match status" value="1"/>
</dbReference>
<evidence type="ECO:0000313" key="4">
    <source>
        <dbReference type="Proteomes" id="UP000050761"/>
    </source>
</evidence>
<feature type="domain" description="Neurotransmitter-gated ion-channel ligand-binding" evidence="2">
    <location>
        <begin position="30"/>
        <end position="74"/>
    </location>
</feature>
<dbReference type="Proteomes" id="UP000050761">
    <property type="component" value="Unassembled WGS sequence"/>
</dbReference>
<dbReference type="Gene3D" id="2.70.170.10">
    <property type="entry name" value="Neurotransmitter-gated ion-channel ligand-binding domain"/>
    <property type="match status" value="1"/>
</dbReference>
<reference evidence="5" key="2">
    <citation type="submission" date="2019-09" db="UniProtKB">
        <authorList>
            <consortium name="WormBaseParasite"/>
        </authorList>
    </citation>
    <scope>IDENTIFICATION</scope>
</reference>
<dbReference type="GO" id="GO:0016020">
    <property type="term" value="C:membrane"/>
    <property type="evidence" value="ECO:0007669"/>
    <property type="project" value="InterPro"/>
</dbReference>
<evidence type="ECO:0000259" key="2">
    <source>
        <dbReference type="Pfam" id="PF02931"/>
    </source>
</evidence>
<gene>
    <name evidence="3" type="ORF">HPBE_LOCUS25131</name>
</gene>
<dbReference type="OrthoDB" id="203862at2759"/>
<dbReference type="EMBL" id="UZAH01037390">
    <property type="protein sequence ID" value="VDP49236.1"/>
    <property type="molecule type" value="Genomic_DNA"/>
</dbReference>
<keyword evidence="1" id="KW-0732">Signal</keyword>
<reference evidence="3 4" key="1">
    <citation type="submission" date="2018-11" db="EMBL/GenBank/DDBJ databases">
        <authorList>
            <consortium name="Pathogen Informatics"/>
        </authorList>
    </citation>
    <scope>NUCLEOTIDE SEQUENCE [LARGE SCALE GENOMIC DNA]</scope>
</reference>
<dbReference type="InterPro" id="IPR036734">
    <property type="entry name" value="Neur_chan_lig-bd_sf"/>
</dbReference>
<dbReference type="Pfam" id="PF02931">
    <property type="entry name" value="Neur_chan_LBD"/>
    <property type="match status" value="1"/>
</dbReference>
<dbReference type="GO" id="GO:0005230">
    <property type="term" value="F:extracellular ligand-gated monoatomic ion channel activity"/>
    <property type="evidence" value="ECO:0007669"/>
    <property type="project" value="InterPro"/>
</dbReference>
<evidence type="ECO:0000313" key="5">
    <source>
        <dbReference type="WBParaSite" id="HPBE_0002513201-mRNA-1"/>
    </source>
</evidence>
<proteinExistence type="predicted"/>
<keyword evidence="4" id="KW-1185">Reference proteome</keyword>
<evidence type="ECO:0000256" key="1">
    <source>
        <dbReference type="SAM" id="SignalP"/>
    </source>
</evidence>
<protein>
    <submittedName>
        <fullName evidence="5">Neur_chan_LBD domain-containing protein</fullName>
    </submittedName>
</protein>
<feature type="signal peptide" evidence="1">
    <location>
        <begin position="1"/>
        <end position="19"/>
    </location>
</feature>
<accession>A0A3P8I0X6</accession>